<dbReference type="Gene3D" id="3.40.50.12780">
    <property type="entry name" value="N-terminal domain of ligase-like"/>
    <property type="match status" value="1"/>
</dbReference>
<feature type="compositionally biased region" description="Basic and acidic residues" evidence="3">
    <location>
        <begin position="390"/>
        <end position="402"/>
    </location>
</feature>
<dbReference type="InterPro" id="IPR042099">
    <property type="entry name" value="ANL_N_sf"/>
</dbReference>
<dbReference type="RefSeq" id="WP_377579272.1">
    <property type="nucleotide sequence ID" value="NZ_JBHTMP010000120.1"/>
</dbReference>
<dbReference type="Pfam" id="PF13193">
    <property type="entry name" value="AMP-binding_C"/>
    <property type="match status" value="1"/>
</dbReference>
<dbReference type="InterPro" id="IPR000873">
    <property type="entry name" value="AMP-dep_synth/lig_dom"/>
</dbReference>
<dbReference type="InterPro" id="IPR010071">
    <property type="entry name" value="AA_adenyl_dom"/>
</dbReference>
<feature type="domain" description="AMP-dependent synthetase/ligase" evidence="4">
    <location>
        <begin position="28"/>
        <end position="133"/>
    </location>
</feature>
<dbReference type="Gene3D" id="3.30.300.30">
    <property type="match status" value="1"/>
</dbReference>
<dbReference type="SUPFAM" id="SSF56801">
    <property type="entry name" value="Acetyl-CoA synthetase-like"/>
    <property type="match status" value="1"/>
</dbReference>
<feature type="region of interest" description="Disordered" evidence="3">
    <location>
        <begin position="381"/>
        <end position="414"/>
    </location>
</feature>
<evidence type="ECO:0000313" key="6">
    <source>
        <dbReference type="EMBL" id="MFD1326115.1"/>
    </source>
</evidence>
<comment type="pathway">
    <text evidence="1">Siderophore biosynthesis.</text>
</comment>
<gene>
    <name evidence="6" type="ORF">ACFQ4H_34060</name>
</gene>
<dbReference type="PANTHER" id="PTHR45527:SF10">
    <property type="entry name" value="PYOCHELIN SYNTHASE PCHF"/>
    <property type="match status" value="1"/>
</dbReference>
<dbReference type="Pfam" id="PF00501">
    <property type="entry name" value="AMP-binding"/>
    <property type="match status" value="2"/>
</dbReference>
<accession>A0ABW3YRX1</accession>
<keyword evidence="7" id="KW-1185">Reference proteome</keyword>
<dbReference type="Gene3D" id="3.40.50.150">
    <property type="entry name" value="Vaccinia Virus protein VP39"/>
    <property type="match status" value="1"/>
</dbReference>
<evidence type="ECO:0000259" key="5">
    <source>
        <dbReference type="Pfam" id="PF13193"/>
    </source>
</evidence>
<evidence type="ECO:0000256" key="2">
    <source>
        <dbReference type="ARBA" id="ARBA00022598"/>
    </source>
</evidence>
<dbReference type="InterPro" id="IPR045851">
    <property type="entry name" value="AMP-bd_C_sf"/>
</dbReference>
<name>A0ABW3YRX1_9ACTN</name>
<dbReference type="Proteomes" id="UP001597260">
    <property type="component" value="Unassembled WGS sequence"/>
</dbReference>
<proteinExistence type="predicted"/>
<feature type="domain" description="AMP-dependent synthetase/ligase" evidence="4">
    <location>
        <begin position="398"/>
        <end position="630"/>
    </location>
</feature>
<keyword evidence="2" id="KW-0436">Ligase</keyword>
<dbReference type="Gene3D" id="3.40.50.980">
    <property type="match status" value="1"/>
</dbReference>
<evidence type="ECO:0000259" key="4">
    <source>
        <dbReference type="Pfam" id="PF00501"/>
    </source>
</evidence>
<evidence type="ECO:0000256" key="1">
    <source>
        <dbReference type="ARBA" id="ARBA00004924"/>
    </source>
</evidence>
<sequence length="791" mass="83281">MNAFPAMVAAANDTQAPFDADATIVDLLDRAAARHADHPALRTATGTSVSHAELADQTRTMASTLTAYGVRRGEAVAVLVDHRPECVAAIIAVVRTGAFYVPLDPRWPDTRIAEVLASLRVTSLIVAPEFARRAFDVACGLPLLTRVFHTAAPDRAAELAQVAEVWDAITNTDDIAAAAGFNLDRGGYRFDADQVTAYARHVAGLVLSRYRPGSTVAEIGAGSGLIVAEIAPRVARMIALDAAPAAMDRLARWAEQHGLPVTATAGWAHQAGPLLRRAGDVSVVLLASVVQYFPDAAYLRGVLDDLIAATAPGTAIVVADVVDPPSGQFPGSLRLPRQWWHDFAAGYPGAGLELRGRDGTGLAGPLAARYDVVLTTPATHAVRTPAPRRAGPDDPARLDEPAPHAPAPAGPRPDDLAYTITTSGSTGVPKAAAISHTSVVNLVGWFNERNAVGPADVMLQAAPFSFDLSVYDLFGVLSAGGSLLLLPDAELAEPGRVAAALVEHAVTLWNSAPAAFTAVLEFQRTRPGTGGTALRRVFLSGDWVPLTTHAELAAAWSTATLVALGGATEACVWSNDFVVQAVDPRWRSIPYGHPMSNARYYVLADDGTPCALDEPGDLYIAGTCVAVGYLNDAALTAERFVPDPWSPTPGTRMYRTGDRARWTSHGWVEFLGRLDHQVKIRGFRIELGEIESAAARMPGIAEAVALAFGAAHTPELGLAVRAGDGVTEQAVREFLRGVLPAYMQPSRVRVIAALPVSATGKVDRKELAATFTAPGGPARYRVRAAGTGAPA</sequence>
<reference evidence="7" key="1">
    <citation type="journal article" date="2019" name="Int. J. Syst. Evol. Microbiol.">
        <title>The Global Catalogue of Microorganisms (GCM) 10K type strain sequencing project: providing services to taxonomists for standard genome sequencing and annotation.</title>
        <authorList>
            <consortium name="The Broad Institute Genomics Platform"/>
            <consortium name="The Broad Institute Genome Sequencing Center for Infectious Disease"/>
            <person name="Wu L."/>
            <person name="Ma J."/>
        </authorList>
    </citation>
    <scope>NUCLEOTIDE SEQUENCE [LARGE SCALE GENOMIC DNA]</scope>
    <source>
        <strain evidence="7">JCM 31037</strain>
    </source>
</reference>
<dbReference type="PANTHER" id="PTHR45527">
    <property type="entry name" value="NONRIBOSOMAL PEPTIDE SYNTHETASE"/>
    <property type="match status" value="1"/>
</dbReference>
<comment type="caution">
    <text evidence="6">The sequence shown here is derived from an EMBL/GenBank/DDBJ whole genome shotgun (WGS) entry which is preliminary data.</text>
</comment>
<evidence type="ECO:0000313" key="7">
    <source>
        <dbReference type="Proteomes" id="UP001597260"/>
    </source>
</evidence>
<feature type="domain" description="AMP-binding enzyme C-terminal" evidence="5">
    <location>
        <begin position="689"/>
        <end position="761"/>
    </location>
</feature>
<dbReference type="SUPFAM" id="SSF53335">
    <property type="entry name" value="S-adenosyl-L-methionine-dependent methyltransferases"/>
    <property type="match status" value="1"/>
</dbReference>
<dbReference type="NCBIfam" id="TIGR01733">
    <property type="entry name" value="AA-adenyl-dom"/>
    <property type="match status" value="1"/>
</dbReference>
<protein>
    <submittedName>
        <fullName evidence="6">Amino acid adenylation domain-containing protein</fullName>
    </submittedName>
</protein>
<dbReference type="EMBL" id="JBHTMP010000120">
    <property type="protein sequence ID" value="MFD1326115.1"/>
    <property type="molecule type" value="Genomic_DNA"/>
</dbReference>
<organism evidence="6 7">
    <name type="scientific">Micromonospora sonneratiae</name>
    <dbReference type="NCBI Taxonomy" id="1184706"/>
    <lineage>
        <taxon>Bacteria</taxon>
        <taxon>Bacillati</taxon>
        <taxon>Actinomycetota</taxon>
        <taxon>Actinomycetes</taxon>
        <taxon>Micromonosporales</taxon>
        <taxon>Micromonosporaceae</taxon>
        <taxon>Micromonospora</taxon>
    </lineage>
</organism>
<dbReference type="InterPro" id="IPR025110">
    <property type="entry name" value="AMP-bd_C"/>
</dbReference>
<evidence type="ECO:0000256" key="3">
    <source>
        <dbReference type="SAM" id="MobiDB-lite"/>
    </source>
</evidence>
<dbReference type="InterPro" id="IPR029063">
    <property type="entry name" value="SAM-dependent_MTases_sf"/>
</dbReference>